<dbReference type="STRING" id="443152.MDG893_11171"/>
<keyword evidence="1" id="KW-0812">Transmembrane</keyword>
<dbReference type="EMBL" id="ABCP01000001">
    <property type="protein sequence ID" value="EDM49758.1"/>
    <property type="molecule type" value="Genomic_DNA"/>
</dbReference>
<sequence>MILTRVVPLVFVLFTSFTLWVLATSDQDFWQWFLSLFTEKESLQVVLDLGIALLLLMYFLYRDHAAQGGHFRSFAPFLVATPLLGVIAPLAYLTLRAFQPKRLVAMPRNPNSI</sequence>
<accession>A6EVA9</accession>
<name>A6EVA9_9GAMM</name>
<keyword evidence="3" id="KW-1185">Reference proteome</keyword>
<protein>
    <recommendedName>
        <fullName evidence="4">DUF2834 domain-containing protein</fullName>
    </recommendedName>
</protein>
<evidence type="ECO:0000313" key="2">
    <source>
        <dbReference type="EMBL" id="EDM49758.1"/>
    </source>
</evidence>
<dbReference type="Proteomes" id="UP000005856">
    <property type="component" value="Unassembled WGS sequence"/>
</dbReference>
<dbReference type="AlphaFoldDB" id="A6EVA9"/>
<feature type="transmembrane region" description="Helical" evidence="1">
    <location>
        <begin position="73"/>
        <end position="93"/>
    </location>
</feature>
<keyword evidence="1" id="KW-1133">Transmembrane helix</keyword>
<dbReference type="RefSeq" id="WP_007151960.1">
    <property type="nucleotide sequence ID" value="NZ_ABCP01000001.1"/>
</dbReference>
<organism evidence="2 3">
    <name type="scientific">Marinobacter algicola DG893</name>
    <dbReference type="NCBI Taxonomy" id="443152"/>
    <lineage>
        <taxon>Bacteria</taxon>
        <taxon>Pseudomonadati</taxon>
        <taxon>Pseudomonadota</taxon>
        <taxon>Gammaproteobacteria</taxon>
        <taxon>Pseudomonadales</taxon>
        <taxon>Marinobacteraceae</taxon>
        <taxon>Marinobacter</taxon>
    </lineage>
</organism>
<feature type="transmembrane region" description="Helical" evidence="1">
    <location>
        <begin position="43"/>
        <end position="61"/>
    </location>
</feature>
<keyword evidence="1" id="KW-0472">Membrane</keyword>
<dbReference type="OrthoDB" id="572911at2"/>
<evidence type="ECO:0008006" key="4">
    <source>
        <dbReference type="Google" id="ProtNLM"/>
    </source>
</evidence>
<reference evidence="2 3" key="1">
    <citation type="submission" date="2007-06" db="EMBL/GenBank/DDBJ databases">
        <authorList>
            <person name="Green D."/>
            <person name="Ferriera S."/>
            <person name="Johnson J."/>
            <person name="Kravitz S."/>
            <person name="Beeson K."/>
            <person name="Sutton G."/>
            <person name="Rogers Y.-H."/>
            <person name="Friedman R."/>
            <person name="Frazier M."/>
            <person name="Venter J.C."/>
        </authorList>
    </citation>
    <scope>NUCLEOTIDE SEQUENCE [LARGE SCALE GENOMIC DNA]</scope>
    <source>
        <strain evidence="2 3">DG893</strain>
    </source>
</reference>
<evidence type="ECO:0000256" key="1">
    <source>
        <dbReference type="SAM" id="Phobius"/>
    </source>
</evidence>
<comment type="caution">
    <text evidence="2">The sequence shown here is derived from an EMBL/GenBank/DDBJ whole genome shotgun (WGS) entry which is preliminary data.</text>
</comment>
<feature type="transmembrane region" description="Helical" evidence="1">
    <location>
        <begin position="6"/>
        <end position="23"/>
    </location>
</feature>
<evidence type="ECO:0000313" key="3">
    <source>
        <dbReference type="Proteomes" id="UP000005856"/>
    </source>
</evidence>
<gene>
    <name evidence="2" type="ORF">MDG893_11171</name>
</gene>
<proteinExistence type="predicted"/>